<feature type="transmembrane region" description="Helical" evidence="7">
    <location>
        <begin position="431"/>
        <end position="456"/>
    </location>
</feature>
<organism evidence="9 10">
    <name type="scientific">Parathielavia appendiculata</name>
    <dbReference type="NCBI Taxonomy" id="2587402"/>
    <lineage>
        <taxon>Eukaryota</taxon>
        <taxon>Fungi</taxon>
        <taxon>Dikarya</taxon>
        <taxon>Ascomycota</taxon>
        <taxon>Pezizomycotina</taxon>
        <taxon>Sordariomycetes</taxon>
        <taxon>Sordariomycetidae</taxon>
        <taxon>Sordariales</taxon>
        <taxon>Chaetomiaceae</taxon>
        <taxon>Parathielavia</taxon>
    </lineage>
</organism>
<reference evidence="9" key="2">
    <citation type="submission" date="2023-05" db="EMBL/GenBank/DDBJ databases">
        <authorList>
            <consortium name="Lawrence Berkeley National Laboratory"/>
            <person name="Steindorff A."/>
            <person name="Hensen N."/>
            <person name="Bonometti L."/>
            <person name="Westerberg I."/>
            <person name="Brannstrom I.O."/>
            <person name="Guillou S."/>
            <person name="Cros-Aarteil S."/>
            <person name="Calhoun S."/>
            <person name="Haridas S."/>
            <person name="Kuo A."/>
            <person name="Mondo S."/>
            <person name="Pangilinan J."/>
            <person name="Riley R."/>
            <person name="Labutti K."/>
            <person name="Andreopoulos B."/>
            <person name="Lipzen A."/>
            <person name="Chen C."/>
            <person name="Yanf M."/>
            <person name="Daum C."/>
            <person name="Ng V."/>
            <person name="Clum A."/>
            <person name="Ohm R."/>
            <person name="Martin F."/>
            <person name="Silar P."/>
            <person name="Natvig D."/>
            <person name="Lalanne C."/>
            <person name="Gautier V."/>
            <person name="Ament-Velasquez S.L."/>
            <person name="Kruys A."/>
            <person name="Hutchinson M.I."/>
            <person name="Powell A.J."/>
            <person name="Barry K."/>
            <person name="Miller A.N."/>
            <person name="Grigoriev I.V."/>
            <person name="Debuchy R."/>
            <person name="Gladieux P."/>
            <person name="Thoren M.H."/>
            <person name="Johannesson H."/>
        </authorList>
    </citation>
    <scope>NUCLEOTIDE SEQUENCE</scope>
    <source>
        <strain evidence="9">CBS 731.68</strain>
    </source>
</reference>
<keyword evidence="5 7" id="KW-0472">Membrane</keyword>
<dbReference type="EMBL" id="MU853225">
    <property type="protein sequence ID" value="KAK4126459.1"/>
    <property type="molecule type" value="Genomic_DNA"/>
</dbReference>
<feature type="domain" description="Amino acid transporter transmembrane" evidence="8">
    <location>
        <begin position="62"/>
        <end position="456"/>
    </location>
</feature>
<keyword evidence="4 7" id="KW-1133">Transmembrane helix</keyword>
<protein>
    <recommendedName>
        <fullName evidence="8">Amino acid transporter transmembrane domain-containing protein</fullName>
    </recommendedName>
</protein>
<evidence type="ECO:0000313" key="10">
    <source>
        <dbReference type="Proteomes" id="UP001302602"/>
    </source>
</evidence>
<feature type="transmembrane region" description="Helical" evidence="7">
    <location>
        <begin position="368"/>
        <end position="389"/>
    </location>
</feature>
<comment type="caution">
    <text evidence="9">The sequence shown here is derived from an EMBL/GenBank/DDBJ whole genome shotgun (WGS) entry which is preliminary data.</text>
</comment>
<feature type="transmembrane region" description="Helical" evidence="7">
    <location>
        <begin position="283"/>
        <end position="306"/>
    </location>
</feature>
<dbReference type="InterPro" id="IPR013057">
    <property type="entry name" value="AA_transpt_TM"/>
</dbReference>
<proteinExistence type="inferred from homology"/>
<comment type="subcellular location">
    <subcellularLocation>
        <location evidence="1">Membrane</location>
        <topology evidence="1">Multi-pass membrane protein</topology>
    </subcellularLocation>
</comment>
<evidence type="ECO:0000256" key="4">
    <source>
        <dbReference type="ARBA" id="ARBA00022989"/>
    </source>
</evidence>
<evidence type="ECO:0000259" key="8">
    <source>
        <dbReference type="Pfam" id="PF01490"/>
    </source>
</evidence>
<dbReference type="PANTHER" id="PTHR22950">
    <property type="entry name" value="AMINO ACID TRANSPORTER"/>
    <property type="match status" value="1"/>
</dbReference>
<keyword evidence="10" id="KW-1185">Reference proteome</keyword>
<dbReference type="GO" id="GO:0015179">
    <property type="term" value="F:L-amino acid transmembrane transporter activity"/>
    <property type="evidence" value="ECO:0007669"/>
    <property type="project" value="TreeGrafter"/>
</dbReference>
<feature type="region of interest" description="Disordered" evidence="6">
    <location>
        <begin position="1"/>
        <end position="38"/>
    </location>
</feature>
<dbReference type="Pfam" id="PF01490">
    <property type="entry name" value="Aa_trans"/>
    <property type="match status" value="1"/>
</dbReference>
<evidence type="ECO:0000256" key="2">
    <source>
        <dbReference type="ARBA" id="ARBA00008066"/>
    </source>
</evidence>
<feature type="transmembrane region" description="Helical" evidence="7">
    <location>
        <begin position="204"/>
        <end position="225"/>
    </location>
</feature>
<comment type="similarity">
    <text evidence="2">Belongs to the amino acid/polyamine transporter 2 family.</text>
</comment>
<dbReference type="AlphaFoldDB" id="A0AAN6Z6W6"/>
<dbReference type="GO" id="GO:0016020">
    <property type="term" value="C:membrane"/>
    <property type="evidence" value="ECO:0007669"/>
    <property type="project" value="UniProtKB-SubCell"/>
</dbReference>
<feature type="transmembrane region" description="Helical" evidence="7">
    <location>
        <begin position="94"/>
        <end position="114"/>
    </location>
</feature>
<dbReference type="Proteomes" id="UP001302602">
    <property type="component" value="Unassembled WGS sequence"/>
</dbReference>
<feature type="transmembrane region" description="Helical" evidence="7">
    <location>
        <begin position="134"/>
        <end position="153"/>
    </location>
</feature>
<evidence type="ECO:0000256" key="7">
    <source>
        <dbReference type="SAM" id="Phobius"/>
    </source>
</evidence>
<dbReference type="GeneID" id="87826704"/>
<evidence type="ECO:0000313" key="9">
    <source>
        <dbReference type="EMBL" id="KAK4126459.1"/>
    </source>
</evidence>
<gene>
    <name evidence="9" type="ORF">N657DRAFT_592893</name>
</gene>
<evidence type="ECO:0000256" key="3">
    <source>
        <dbReference type="ARBA" id="ARBA00022692"/>
    </source>
</evidence>
<evidence type="ECO:0000256" key="5">
    <source>
        <dbReference type="ARBA" id="ARBA00023136"/>
    </source>
</evidence>
<feature type="transmembrane region" description="Helical" evidence="7">
    <location>
        <begin position="173"/>
        <end position="192"/>
    </location>
</feature>
<reference evidence="9" key="1">
    <citation type="journal article" date="2023" name="Mol. Phylogenet. Evol.">
        <title>Genome-scale phylogeny and comparative genomics of the fungal order Sordariales.</title>
        <authorList>
            <person name="Hensen N."/>
            <person name="Bonometti L."/>
            <person name="Westerberg I."/>
            <person name="Brannstrom I.O."/>
            <person name="Guillou S."/>
            <person name="Cros-Aarteil S."/>
            <person name="Calhoun S."/>
            <person name="Haridas S."/>
            <person name="Kuo A."/>
            <person name="Mondo S."/>
            <person name="Pangilinan J."/>
            <person name="Riley R."/>
            <person name="LaButti K."/>
            <person name="Andreopoulos B."/>
            <person name="Lipzen A."/>
            <person name="Chen C."/>
            <person name="Yan M."/>
            <person name="Daum C."/>
            <person name="Ng V."/>
            <person name="Clum A."/>
            <person name="Steindorff A."/>
            <person name="Ohm R.A."/>
            <person name="Martin F."/>
            <person name="Silar P."/>
            <person name="Natvig D.O."/>
            <person name="Lalanne C."/>
            <person name="Gautier V."/>
            <person name="Ament-Velasquez S.L."/>
            <person name="Kruys A."/>
            <person name="Hutchinson M.I."/>
            <person name="Powell A.J."/>
            <person name="Barry K."/>
            <person name="Miller A.N."/>
            <person name="Grigoriev I.V."/>
            <person name="Debuchy R."/>
            <person name="Gladieux P."/>
            <person name="Hiltunen Thoren M."/>
            <person name="Johannesson H."/>
        </authorList>
    </citation>
    <scope>NUCLEOTIDE SEQUENCE</scope>
    <source>
        <strain evidence="9">CBS 731.68</strain>
    </source>
</reference>
<evidence type="ECO:0000256" key="6">
    <source>
        <dbReference type="SAM" id="MobiDB-lite"/>
    </source>
</evidence>
<name>A0AAN6Z6W6_9PEZI</name>
<feature type="transmembrane region" description="Helical" evidence="7">
    <location>
        <begin position="395"/>
        <end position="419"/>
    </location>
</feature>
<dbReference type="PANTHER" id="PTHR22950:SF8">
    <property type="entry name" value="AMINO ACID TRANSPORTER (EUROFUNG)"/>
    <property type="match status" value="1"/>
</dbReference>
<feature type="transmembrane region" description="Helical" evidence="7">
    <location>
        <begin position="68"/>
        <end position="88"/>
    </location>
</feature>
<accession>A0AAN6Z6W6</accession>
<feature type="transmembrane region" description="Helical" evidence="7">
    <location>
        <begin position="326"/>
        <end position="348"/>
    </location>
</feature>
<sequence length="496" mass="53495">MVAANSAMDTRPSEKKRKLFEAPDSAVIGPPSDDEVGEVRPTVGMDDYEKQKAAEGEAHFHRLGWKRLTIVLIVTAVALGSLSLPGAFATLGMVAGVILTVGIGLVAMYASYVVGQMKLKYPHISHYADAGRMMFGNVGYEIVSVMFVLQLVFTTGSHVLTGAIMFGNLSENGACTIVFTVVSAIVLFLVAIPPSFSEMAVLGYIDFASIIAAIFITIVATGIRAGEQVGGVSSVEWLVWPKENLTLAETFIAITNIVFAYSFALCQFSFMDEMHTPKDYDKAIVTLGVFEIFLYTLTGALVYAFVGPDVKSPALLSAGPIVSKVAFGIAIPVIFISGSINTTVVARYIHGRMFKKSIIRYINTPMGWATWIGLDAVITLLSWVIASAVPFFSDLLAITSALFVSGFTFYFPAIMWFMFIKEGSWWQGRNLVSSAANGLSFAVGVIVLGVGTYASIWDIVSAPHLSPAKQNADLHLQIHRYHLGLVSDPFSCSPLA</sequence>
<keyword evidence="3 7" id="KW-0812">Transmembrane</keyword>
<evidence type="ECO:0000256" key="1">
    <source>
        <dbReference type="ARBA" id="ARBA00004141"/>
    </source>
</evidence>
<dbReference type="RefSeq" id="XP_062650230.1">
    <property type="nucleotide sequence ID" value="XM_062789934.1"/>
</dbReference>
<feature type="transmembrane region" description="Helical" evidence="7">
    <location>
        <begin position="245"/>
        <end position="271"/>
    </location>
</feature>